<keyword evidence="2" id="KW-0217">Developmental protein</keyword>
<reference evidence="6" key="1">
    <citation type="submission" date="2023-06" db="EMBL/GenBank/DDBJ databases">
        <authorList>
            <person name="Delattre M."/>
        </authorList>
    </citation>
    <scope>NUCLEOTIDE SEQUENCE</scope>
    <source>
        <strain evidence="6">AF72</strain>
    </source>
</reference>
<feature type="non-terminal residue" evidence="6">
    <location>
        <position position="185"/>
    </location>
</feature>
<comment type="caution">
    <text evidence="6">The sequence shown here is derived from an EMBL/GenBank/DDBJ whole genome shotgun (WGS) entry which is preliminary data.</text>
</comment>
<feature type="chain" id="PRO_5041210669" evidence="5">
    <location>
        <begin position="19"/>
        <end position="185"/>
    </location>
</feature>
<evidence type="ECO:0000256" key="4">
    <source>
        <dbReference type="ARBA" id="ARBA00022729"/>
    </source>
</evidence>
<protein>
    <submittedName>
        <fullName evidence="6">Uncharacterized protein</fullName>
    </submittedName>
</protein>
<comment type="subcellular location">
    <subcellularLocation>
        <location evidence="1">Secreted</location>
    </subcellularLocation>
</comment>
<dbReference type="Proteomes" id="UP001177023">
    <property type="component" value="Unassembled WGS sequence"/>
</dbReference>
<name>A0AA36CM24_9BILA</name>
<dbReference type="PANTHER" id="PTHR46706">
    <property type="entry name" value="PROTEIN QUA-1-RELATED"/>
    <property type="match status" value="1"/>
</dbReference>
<keyword evidence="7" id="KW-1185">Reference proteome</keyword>
<evidence type="ECO:0000256" key="2">
    <source>
        <dbReference type="ARBA" id="ARBA00022473"/>
    </source>
</evidence>
<dbReference type="GO" id="GO:0005576">
    <property type="term" value="C:extracellular region"/>
    <property type="evidence" value="ECO:0007669"/>
    <property type="project" value="UniProtKB-SubCell"/>
</dbReference>
<sequence>MLIRWLLAAISLVAHISAEYCGNNKIPYGIEVHKDGRLVLLCSKPECFEKKYAECDERPLRTHGCPSNSSWVGGVQRVAGSSVLYTQCCDYEYLAEYSELLYKKVTVRRGEFFEGEEKQDKGGDVTSFDVITDIQMLKEEKGEPYYNIQVHRYNCAKAPDPEPVWLPADPWPHFLPKLPKKHRNL</sequence>
<dbReference type="InterPro" id="IPR052140">
    <property type="entry name" value="Dev_Signal_Hedgehog-like"/>
</dbReference>
<evidence type="ECO:0000313" key="7">
    <source>
        <dbReference type="Proteomes" id="UP001177023"/>
    </source>
</evidence>
<evidence type="ECO:0000256" key="1">
    <source>
        <dbReference type="ARBA" id="ARBA00004613"/>
    </source>
</evidence>
<dbReference type="EMBL" id="CATQJA010002574">
    <property type="protein sequence ID" value="CAJ0571606.1"/>
    <property type="molecule type" value="Genomic_DNA"/>
</dbReference>
<keyword evidence="4 5" id="KW-0732">Signal</keyword>
<evidence type="ECO:0000256" key="3">
    <source>
        <dbReference type="ARBA" id="ARBA00022525"/>
    </source>
</evidence>
<dbReference type="PANTHER" id="PTHR46706:SF12">
    <property type="entry name" value="PROTEIN QUA-1-RELATED"/>
    <property type="match status" value="1"/>
</dbReference>
<evidence type="ECO:0000256" key="5">
    <source>
        <dbReference type="SAM" id="SignalP"/>
    </source>
</evidence>
<organism evidence="6 7">
    <name type="scientific">Mesorhabditis spiculigera</name>
    <dbReference type="NCBI Taxonomy" id="96644"/>
    <lineage>
        <taxon>Eukaryota</taxon>
        <taxon>Metazoa</taxon>
        <taxon>Ecdysozoa</taxon>
        <taxon>Nematoda</taxon>
        <taxon>Chromadorea</taxon>
        <taxon>Rhabditida</taxon>
        <taxon>Rhabditina</taxon>
        <taxon>Rhabditomorpha</taxon>
        <taxon>Rhabditoidea</taxon>
        <taxon>Rhabditidae</taxon>
        <taxon>Mesorhabditinae</taxon>
        <taxon>Mesorhabditis</taxon>
    </lineage>
</organism>
<feature type="signal peptide" evidence="5">
    <location>
        <begin position="1"/>
        <end position="18"/>
    </location>
</feature>
<accession>A0AA36CM24</accession>
<proteinExistence type="predicted"/>
<gene>
    <name evidence="6" type="ORF">MSPICULIGERA_LOCUS10008</name>
</gene>
<dbReference type="AlphaFoldDB" id="A0AA36CM24"/>
<evidence type="ECO:0000313" key="6">
    <source>
        <dbReference type="EMBL" id="CAJ0571606.1"/>
    </source>
</evidence>
<keyword evidence="3" id="KW-0964">Secreted</keyword>